<dbReference type="Proteomes" id="UP000009374">
    <property type="component" value="Unassembled WGS sequence"/>
</dbReference>
<proteinExistence type="predicted"/>
<dbReference type="AlphaFoldDB" id="C6HXE3"/>
<keyword evidence="1" id="KW-0472">Membrane</keyword>
<reference evidence="2 3" key="1">
    <citation type="journal article" date="2009" name="Appl. Environ. Microbiol.">
        <title>Community genomic and proteomic analyses of chemoautotrophic iron-oxidizing "Leptospirillum rubarum" (Group II) and "Leptospirillum ferrodiazotrophum" (Group III) bacteria in acid mine drainage biofilms.</title>
        <authorList>
            <person name="Goltsman D.S."/>
            <person name="Denef V.J."/>
            <person name="Singer S.W."/>
            <person name="VerBerkmoes N.C."/>
            <person name="Lefsrud M."/>
            <person name="Mueller R.S."/>
            <person name="Dick G.J."/>
            <person name="Sun C.L."/>
            <person name="Wheeler K.E."/>
            <person name="Zemla A."/>
            <person name="Baker B.J."/>
            <person name="Hauser L."/>
            <person name="Land M."/>
            <person name="Shah M.B."/>
            <person name="Thelen M.P."/>
            <person name="Hettich R.L."/>
            <person name="Banfield J.F."/>
        </authorList>
    </citation>
    <scope>NUCLEOTIDE SEQUENCE [LARGE SCALE GENOMIC DNA]</scope>
</reference>
<gene>
    <name evidence="2" type="ORF">UBAL3_92050066</name>
</gene>
<dbReference type="EMBL" id="GG693873">
    <property type="protein sequence ID" value="EES52695.1"/>
    <property type="molecule type" value="Genomic_DNA"/>
</dbReference>
<feature type="transmembrane region" description="Helical" evidence="1">
    <location>
        <begin position="109"/>
        <end position="128"/>
    </location>
</feature>
<evidence type="ECO:0000256" key="1">
    <source>
        <dbReference type="SAM" id="Phobius"/>
    </source>
</evidence>
<evidence type="ECO:0000313" key="2">
    <source>
        <dbReference type="EMBL" id="EES52695.1"/>
    </source>
</evidence>
<feature type="transmembrane region" description="Helical" evidence="1">
    <location>
        <begin position="75"/>
        <end position="97"/>
    </location>
</feature>
<keyword evidence="1" id="KW-0812">Transmembrane</keyword>
<keyword evidence="3" id="KW-1185">Reference proteome</keyword>
<organism evidence="2 3">
    <name type="scientific">Leptospirillum ferrodiazotrophum</name>
    <dbReference type="NCBI Taxonomy" id="412449"/>
    <lineage>
        <taxon>Bacteria</taxon>
        <taxon>Pseudomonadati</taxon>
        <taxon>Nitrospirota</taxon>
        <taxon>Nitrospiria</taxon>
        <taxon>Nitrospirales</taxon>
        <taxon>Nitrospiraceae</taxon>
        <taxon>Leptospirillum</taxon>
    </lineage>
</organism>
<accession>C6HXE3</accession>
<protein>
    <recommendedName>
        <fullName evidence="4">DUF2231 domain-containing protein</fullName>
    </recommendedName>
</protein>
<sequence length="145" mass="15482">MVWSHLHPAVIHFAVGLGLLYFFWDLAQLAGKSSETLPGERYLGEGVVALFLVGVATGWIALANDRILQNAGHDIYLGTIHGGMGLMLLAGTTGRVLSGFHPQKARMRHILAGLDLGLFLLLLGTALLGERLVFLQGAGLSGVHF</sequence>
<feature type="transmembrane region" description="Helical" evidence="1">
    <location>
        <begin position="42"/>
        <end position="63"/>
    </location>
</feature>
<evidence type="ECO:0000313" key="3">
    <source>
        <dbReference type="Proteomes" id="UP000009374"/>
    </source>
</evidence>
<feature type="transmembrane region" description="Helical" evidence="1">
    <location>
        <begin position="6"/>
        <end position="30"/>
    </location>
</feature>
<evidence type="ECO:0008006" key="4">
    <source>
        <dbReference type="Google" id="ProtNLM"/>
    </source>
</evidence>
<name>C6HXE3_9BACT</name>
<keyword evidence="1" id="KW-1133">Transmembrane helix</keyword>